<keyword evidence="15" id="KW-1185">Reference proteome</keyword>
<dbReference type="GO" id="GO:0042130">
    <property type="term" value="P:negative regulation of T cell proliferation"/>
    <property type="evidence" value="ECO:0007669"/>
    <property type="project" value="TreeGrafter"/>
</dbReference>
<dbReference type="InterPro" id="IPR013783">
    <property type="entry name" value="Ig-like_fold"/>
</dbReference>
<dbReference type="InterPro" id="IPR013106">
    <property type="entry name" value="Ig_V-set"/>
</dbReference>
<evidence type="ECO:0000313" key="14">
    <source>
        <dbReference type="Ensembl" id="ENSPNAP00000042073.1"/>
    </source>
</evidence>
<dbReference type="GO" id="GO:0006955">
    <property type="term" value="P:immune response"/>
    <property type="evidence" value="ECO:0007669"/>
    <property type="project" value="TreeGrafter"/>
</dbReference>
<dbReference type="Gene3D" id="2.60.40.10">
    <property type="entry name" value="Immunoglobulins"/>
    <property type="match status" value="2"/>
</dbReference>
<reference evidence="14" key="2">
    <citation type="submission" date="2025-08" db="UniProtKB">
        <authorList>
            <consortium name="Ensembl"/>
        </authorList>
    </citation>
    <scope>IDENTIFICATION</scope>
</reference>
<evidence type="ECO:0000256" key="2">
    <source>
        <dbReference type="ARBA" id="ARBA00022475"/>
    </source>
</evidence>
<dbReference type="PANTHER" id="PTHR25466">
    <property type="entry name" value="T-LYMPHOCYTE ACTIVATION ANTIGEN"/>
    <property type="match status" value="1"/>
</dbReference>
<evidence type="ECO:0000259" key="13">
    <source>
        <dbReference type="PROSITE" id="PS50835"/>
    </source>
</evidence>
<reference evidence="14 15" key="1">
    <citation type="submission" date="2020-10" db="EMBL/GenBank/DDBJ databases">
        <title>Pygocentrus nattereri (red-bellied piranha) genome, fPygNat1, primary haplotype.</title>
        <authorList>
            <person name="Myers G."/>
            <person name="Meyer A."/>
            <person name="Karagic N."/>
            <person name="Pippel M."/>
            <person name="Winkler S."/>
            <person name="Tracey A."/>
            <person name="Wood J."/>
            <person name="Formenti G."/>
            <person name="Howe K."/>
            <person name="Fedrigo O."/>
            <person name="Jarvis E.D."/>
        </authorList>
    </citation>
    <scope>NUCLEOTIDE SEQUENCE [LARGE SCALE GENOMIC DNA]</scope>
</reference>
<feature type="domain" description="Ig-like" evidence="13">
    <location>
        <begin position="137"/>
        <end position="220"/>
    </location>
</feature>
<evidence type="ECO:0000256" key="12">
    <source>
        <dbReference type="SAM" id="SignalP"/>
    </source>
</evidence>
<evidence type="ECO:0000256" key="8">
    <source>
        <dbReference type="ARBA" id="ARBA00023170"/>
    </source>
</evidence>
<keyword evidence="2" id="KW-1003">Cell membrane</keyword>
<evidence type="ECO:0000256" key="4">
    <source>
        <dbReference type="ARBA" id="ARBA00022729"/>
    </source>
</evidence>
<comment type="subcellular location">
    <subcellularLocation>
        <location evidence="1">Cell membrane</location>
        <topology evidence="1">Single-pass type I membrane protein</topology>
    </subcellularLocation>
</comment>
<feature type="signal peptide" evidence="12">
    <location>
        <begin position="1"/>
        <end position="16"/>
    </location>
</feature>
<dbReference type="AlphaFoldDB" id="A0AAR2IQT7"/>
<evidence type="ECO:0000256" key="1">
    <source>
        <dbReference type="ARBA" id="ARBA00004251"/>
    </source>
</evidence>
<dbReference type="InterPro" id="IPR036179">
    <property type="entry name" value="Ig-like_dom_sf"/>
</dbReference>
<feature type="transmembrane region" description="Helical" evidence="11">
    <location>
        <begin position="260"/>
        <end position="279"/>
    </location>
</feature>
<dbReference type="PANTHER" id="PTHR25466:SF14">
    <property type="entry name" value="BUTYROPHILIN SUBFAMILY 2 MEMBER A2-LIKE-RELATED"/>
    <property type="match status" value="1"/>
</dbReference>
<sequence>MQVGLYLLLVLHIAEGCKLKDGKQEKITAYTGGSALLPCYCTDPQATPGRFTWKKLSTGIVIWEEMSSESGQYRDRVQLGNGHSPGNLSLLISLLTEEDRGWHRCDVEGSIKDIRLTVEGCSLTNYKTTLNITAHTGGLVLLPCSCTELRAKPKTFSWNKYISPNWDRITFESGQYRDRFQLFNGHSPGNLSLLISHLTEGDGGDYRCHLESGYTDIRLTVKAPTLRTSTLRSSTMSSHEGKSTLNVAAGDAEPHQSLPFVPFALVTVIFLHIIVAVVYHTKRNKVPDAATIYYSNDEEDGAVIVQ</sequence>
<reference evidence="14" key="3">
    <citation type="submission" date="2025-09" db="UniProtKB">
        <authorList>
            <consortium name="Ensembl"/>
        </authorList>
    </citation>
    <scope>IDENTIFICATION</scope>
</reference>
<dbReference type="GO" id="GO:0007166">
    <property type="term" value="P:cell surface receptor signaling pathway"/>
    <property type="evidence" value="ECO:0007669"/>
    <property type="project" value="TreeGrafter"/>
</dbReference>
<evidence type="ECO:0000256" key="9">
    <source>
        <dbReference type="ARBA" id="ARBA00023180"/>
    </source>
</evidence>
<evidence type="ECO:0000256" key="5">
    <source>
        <dbReference type="ARBA" id="ARBA00022989"/>
    </source>
</evidence>
<evidence type="ECO:0000256" key="11">
    <source>
        <dbReference type="SAM" id="Phobius"/>
    </source>
</evidence>
<protein>
    <recommendedName>
        <fullName evidence="13">Ig-like domain-containing protein</fullName>
    </recommendedName>
</protein>
<name>A0AAR2IQT7_PYGNA</name>
<dbReference type="InterPro" id="IPR007110">
    <property type="entry name" value="Ig-like_dom"/>
</dbReference>
<feature type="domain" description="Ig-like" evidence="13">
    <location>
        <begin position="32"/>
        <end position="117"/>
    </location>
</feature>
<dbReference type="GO" id="GO:0071222">
    <property type="term" value="P:cellular response to lipopolysaccharide"/>
    <property type="evidence" value="ECO:0007669"/>
    <property type="project" value="TreeGrafter"/>
</dbReference>
<keyword evidence="8" id="KW-0675">Receptor</keyword>
<evidence type="ECO:0000256" key="10">
    <source>
        <dbReference type="ARBA" id="ARBA00023319"/>
    </source>
</evidence>
<dbReference type="InterPro" id="IPR003599">
    <property type="entry name" value="Ig_sub"/>
</dbReference>
<proteinExistence type="predicted"/>
<organism evidence="14 15">
    <name type="scientific">Pygocentrus nattereri</name>
    <name type="common">Red-bellied piranha</name>
    <dbReference type="NCBI Taxonomy" id="42514"/>
    <lineage>
        <taxon>Eukaryota</taxon>
        <taxon>Metazoa</taxon>
        <taxon>Chordata</taxon>
        <taxon>Craniata</taxon>
        <taxon>Vertebrata</taxon>
        <taxon>Euteleostomi</taxon>
        <taxon>Actinopterygii</taxon>
        <taxon>Neopterygii</taxon>
        <taxon>Teleostei</taxon>
        <taxon>Ostariophysi</taxon>
        <taxon>Characiformes</taxon>
        <taxon>Characoidei</taxon>
        <taxon>Pygocentrus</taxon>
    </lineage>
</organism>
<evidence type="ECO:0000256" key="3">
    <source>
        <dbReference type="ARBA" id="ARBA00022692"/>
    </source>
</evidence>
<dbReference type="PROSITE" id="PS50835">
    <property type="entry name" value="IG_LIKE"/>
    <property type="match status" value="2"/>
</dbReference>
<dbReference type="Pfam" id="PF07686">
    <property type="entry name" value="V-set"/>
    <property type="match status" value="2"/>
</dbReference>
<evidence type="ECO:0000256" key="6">
    <source>
        <dbReference type="ARBA" id="ARBA00023136"/>
    </source>
</evidence>
<dbReference type="SMART" id="SM00409">
    <property type="entry name" value="IG"/>
    <property type="match status" value="2"/>
</dbReference>
<dbReference type="GeneTree" id="ENSGT01120000272172"/>
<keyword evidence="7" id="KW-1015">Disulfide bond</keyword>
<keyword evidence="4 12" id="KW-0732">Signal</keyword>
<dbReference type="Proteomes" id="UP001501920">
    <property type="component" value="Chromosome 4"/>
</dbReference>
<keyword evidence="5 11" id="KW-1133">Transmembrane helix</keyword>
<accession>A0AAR2IQT7</accession>
<feature type="chain" id="PRO_5043501727" description="Ig-like domain-containing protein" evidence="12">
    <location>
        <begin position="17"/>
        <end position="306"/>
    </location>
</feature>
<keyword evidence="6 11" id="KW-0472">Membrane</keyword>
<dbReference type="InterPro" id="IPR051713">
    <property type="entry name" value="T-cell_Activation_Regulation"/>
</dbReference>
<keyword evidence="9" id="KW-0325">Glycoprotein</keyword>
<dbReference type="GO" id="GO:0042102">
    <property type="term" value="P:positive regulation of T cell proliferation"/>
    <property type="evidence" value="ECO:0007669"/>
    <property type="project" value="TreeGrafter"/>
</dbReference>
<dbReference type="GO" id="GO:0031295">
    <property type="term" value="P:T cell costimulation"/>
    <property type="evidence" value="ECO:0007669"/>
    <property type="project" value="TreeGrafter"/>
</dbReference>
<evidence type="ECO:0000256" key="7">
    <source>
        <dbReference type="ARBA" id="ARBA00023157"/>
    </source>
</evidence>
<keyword evidence="3 11" id="KW-0812">Transmembrane</keyword>
<evidence type="ECO:0000313" key="15">
    <source>
        <dbReference type="Proteomes" id="UP001501920"/>
    </source>
</evidence>
<dbReference type="SUPFAM" id="SSF48726">
    <property type="entry name" value="Immunoglobulin"/>
    <property type="match status" value="2"/>
</dbReference>
<dbReference type="GO" id="GO:0009897">
    <property type="term" value="C:external side of plasma membrane"/>
    <property type="evidence" value="ECO:0007669"/>
    <property type="project" value="TreeGrafter"/>
</dbReference>
<dbReference type="Ensembl" id="ENSPNAT00000055372.1">
    <property type="protein sequence ID" value="ENSPNAP00000042073.1"/>
    <property type="gene ID" value="ENSPNAG00000036817.1"/>
</dbReference>
<keyword evidence="10" id="KW-0393">Immunoglobulin domain</keyword>